<feature type="transmembrane region" description="Helical" evidence="1">
    <location>
        <begin position="7"/>
        <end position="26"/>
    </location>
</feature>
<evidence type="ECO:0000313" key="2">
    <source>
        <dbReference type="EMBL" id="TDO24306.1"/>
    </source>
</evidence>
<reference evidence="2 3" key="1">
    <citation type="submission" date="2019-03" db="EMBL/GenBank/DDBJ databases">
        <title>Genomic Encyclopedia of Archaeal and Bacterial Type Strains, Phase II (KMG-II): from individual species to whole genera.</title>
        <authorList>
            <person name="Goeker M."/>
        </authorList>
    </citation>
    <scope>NUCLEOTIDE SEQUENCE [LARGE SCALE GENOMIC DNA]</scope>
    <source>
        <strain evidence="2 3">DSM 19034</strain>
    </source>
</reference>
<gene>
    <name evidence="2" type="ORF">CLV32_0595</name>
</gene>
<dbReference type="RefSeq" id="WP_133552183.1">
    <property type="nucleotide sequence ID" value="NZ_SNWM01000001.1"/>
</dbReference>
<keyword evidence="1" id="KW-0472">Membrane</keyword>
<evidence type="ECO:0008006" key="4">
    <source>
        <dbReference type="Google" id="ProtNLM"/>
    </source>
</evidence>
<dbReference type="InterPro" id="IPR021326">
    <property type="entry name" value="DUF2931"/>
</dbReference>
<keyword evidence="3" id="KW-1185">Reference proteome</keyword>
<organism evidence="2 3">
    <name type="scientific">Pedobacter duraquae</name>
    <dbReference type="NCBI Taxonomy" id="425511"/>
    <lineage>
        <taxon>Bacteria</taxon>
        <taxon>Pseudomonadati</taxon>
        <taxon>Bacteroidota</taxon>
        <taxon>Sphingobacteriia</taxon>
        <taxon>Sphingobacteriales</taxon>
        <taxon>Sphingobacteriaceae</taxon>
        <taxon>Pedobacter</taxon>
    </lineage>
</organism>
<keyword evidence="1" id="KW-1133">Transmembrane helix</keyword>
<name>A0A4R6IQJ9_9SPHI</name>
<dbReference type="Pfam" id="PF11153">
    <property type="entry name" value="DUF2931"/>
    <property type="match status" value="1"/>
</dbReference>
<keyword evidence="1" id="KW-0812">Transmembrane</keyword>
<dbReference type="Proteomes" id="UP000295499">
    <property type="component" value="Unassembled WGS sequence"/>
</dbReference>
<dbReference type="EMBL" id="SNWM01000001">
    <property type="protein sequence ID" value="TDO24306.1"/>
    <property type="molecule type" value="Genomic_DNA"/>
</dbReference>
<dbReference type="OrthoDB" id="5702951at2"/>
<proteinExistence type="predicted"/>
<protein>
    <recommendedName>
        <fullName evidence="4">DUF2931 family protein</fullName>
    </recommendedName>
</protein>
<sequence>MRSFKKAILPIFLIVLCFATALYFYLKRGDPAWNKMTWGTAVSDRYLWPMMVSTARFITPDGLSIEVSEFGHEQYYPLSGKWGVGNGENHGNNEPLPLKLSIDWLSLREKTWYKGAFELPEARLDSLFKAVKGDQLVLGLDTGGVIVLWVKGAGGKREAATFTARAYQPDWKNSDLSPKETESAYMDRVYQLVTPEERDAIALAQPLKEQKAKDGVYTGIYEFIAEMRMEGDNLLLVHKQHDSMALINLGGVPKALNQGDLIRLDWKIRQHSANRDSVAPAQRQVVLNASLFEKGKLSKLIDRHIPDLEGAYLTTHISEPGKELMQRTISYYLANSKDKDIRKAVDLDKADIKFTVDDYGFKTERGYKIAITPNVANPSFAHWVYYSPRHLFYIMEWEEARKLKAQTE</sequence>
<evidence type="ECO:0000313" key="3">
    <source>
        <dbReference type="Proteomes" id="UP000295499"/>
    </source>
</evidence>
<comment type="caution">
    <text evidence="2">The sequence shown here is derived from an EMBL/GenBank/DDBJ whole genome shotgun (WGS) entry which is preliminary data.</text>
</comment>
<accession>A0A4R6IQJ9</accession>
<dbReference type="AlphaFoldDB" id="A0A4R6IQJ9"/>
<evidence type="ECO:0000256" key="1">
    <source>
        <dbReference type="SAM" id="Phobius"/>
    </source>
</evidence>